<proteinExistence type="predicted"/>
<protein>
    <submittedName>
        <fullName evidence="2">Uncharacterized protein</fullName>
    </submittedName>
</protein>
<feature type="compositionally biased region" description="Polar residues" evidence="1">
    <location>
        <begin position="1"/>
        <end position="15"/>
    </location>
</feature>
<feature type="compositionally biased region" description="Basic residues" evidence="1">
    <location>
        <begin position="69"/>
        <end position="81"/>
    </location>
</feature>
<keyword evidence="3" id="KW-1185">Reference proteome</keyword>
<gene>
    <name evidence="2" type="ORF">V8G54_004511</name>
</gene>
<evidence type="ECO:0000313" key="2">
    <source>
        <dbReference type="EMBL" id="WVZ25967.1"/>
    </source>
</evidence>
<dbReference type="Proteomes" id="UP001374535">
    <property type="component" value="Chromosome 1"/>
</dbReference>
<dbReference type="EMBL" id="CP144700">
    <property type="protein sequence ID" value="WVZ25967.1"/>
    <property type="molecule type" value="Genomic_DNA"/>
</dbReference>
<sequence length="103" mass="11477">MPPALHSSSPTSNPSLKPLSPGSHHVPFFIAFSETLCTEKQLQLSKTSSSSSPPGSRQSHPSIVAIGSFRRRTHRGSQQKRHPQERGFECGRCGQWRYKTFVM</sequence>
<organism evidence="2 3">
    <name type="scientific">Vigna mungo</name>
    <name type="common">Black gram</name>
    <name type="synonym">Phaseolus mungo</name>
    <dbReference type="NCBI Taxonomy" id="3915"/>
    <lineage>
        <taxon>Eukaryota</taxon>
        <taxon>Viridiplantae</taxon>
        <taxon>Streptophyta</taxon>
        <taxon>Embryophyta</taxon>
        <taxon>Tracheophyta</taxon>
        <taxon>Spermatophyta</taxon>
        <taxon>Magnoliopsida</taxon>
        <taxon>eudicotyledons</taxon>
        <taxon>Gunneridae</taxon>
        <taxon>Pentapetalae</taxon>
        <taxon>rosids</taxon>
        <taxon>fabids</taxon>
        <taxon>Fabales</taxon>
        <taxon>Fabaceae</taxon>
        <taxon>Papilionoideae</taxon>
        <taxon>50 kb inversion clade</taxon>
        <taxon>NPAAA clade</taxon>
        <taxon>indigoferoid/millettioid clade</taxon>
        <taxon>Phaseoleae</taxon>
        <taxon>Vigna</taxon>
    </lineage>
</organism>
<dbReference type="AlphaFoldDB" id="A0AAQ3SCZ1"/>
<feature type="compositionally biased region" description="Low complexity" evidence="1">
    <location>
        <begin position="45"/>
        <end position="62"/>
    </location>
</feature>
<accession>A0AAQ3SCZ1</accession>
<evidence type="ECO:0000313" key="3">
    <source>
        <dbReference type="Proteomes" id="UP001374535"/>
    </source>
</evidence>
<evidence type="ECO:0000256" key="1">
    <source>
        <dbReference type="SAM" id="MobiDB-lite"/>
    </source>
</evidence>
<name>A0AAQ3SCZ1_VIGMU</name>
<feature type="region of interest" description="Disordered" evidence="1">
    <location>
        <begin position="43"/>
        <end position="87"/>
    </location>
</feature>
<reference evidence="2 3" key="1">
    <citation type="journal article" date="2023" name="Life. Sci Alliance">
        <title>Evolutionary insights into 3D genome organization and epigenetic landscape of Vigna mungo.</title>
        <authorList>
            <person name="Junaid A."/>
            <person name="Singh B."/>
            <person name="Bhatia S."/>
        </authorList>
    </citation>
    <scope>NUCLEOTIDE SEQUENCE [LARGE SCALE GENOMIC DNA]</scope>
    <source>
        <strain evidence="2">Urdbean</strain>
    </source>
</reference>
<feature type="region of interest" description="Disordered" evidence="1">
    <location>
        <begin position="1"/>
        <end position="20"/>
    </location>
</feature>